<feature type="non-terminal residue" evidence="1">
    <location>
        <position position="1"/>
    </location>
</feature>
<reference evidence="1 2" key="1">
    <citation type="journal article" date="2012" name="Proc. Natl. Acad. Sci. U.S.A.">
        <title>Comparative genomics of Ceriporiopsis subvermispora and Phanerochaete chrysosporium provide insight into selective ligninolysis.</title>
        <authorList>
            <person name="Fernandez-Fueyo E."/>
            <person name="Ruiz-Duenas F.J."/>
            <person name="Ferreira P."/>
            <person name="Floudas D."/>
            <person name="Hibbett D.S."/>
            <person name="Canessa P."/>
            <person name="Larrondo L.F."/>
            <person name="James T.Y."/>
            <person name="Seelenfreund D."/>
            <person name="Lobos S."/>
            <person name="Polanco R."/>
            <person name="Tello M."/>
            <person name="Honda Y."/>
            <person name="Watanabe T."/>
            <person name="Watanabe T."/>
            <person name="Ryu J.S."/>
            <person name="Kubicek C.P."/>
            <person name="Schmoll M."/>
            <person name="Gaskell J."/>
            <person name="Hammel K.E."/>
            <person name="St John F.J."/>
            <person name="Vanden Wymelenberg A."/>
            <person name="Sabat G."/>
            <person name="Splinter BonDurant S."/>
            <person name="Syed K."/>
            <person name="Yadav J.S."/>
            <person name="Doddapaneni H."/>
            <person name="Subramanian V."/>
            <person name="Lavin J.L."/>
            <person name="Oguiza J.A."/>
            <person name="Perez G."/>
            <person name="Pisabarro A.G."/>
            <person name="Ramirez L."/>
            <person name="Santoyo F."/>
            <person name="Master E."/>
            <person name="Coutinho P.M."/>
            <person name="Henrissat B."/>
            <person name="Lombard V."/>
            <person name="Magnuson J.K."/>
            <person name="Kuees U."/>
            <person name="Hori C."/>
            <person name="Igarashi K."/>
            <person name="Samejima M."/>
            <person name="Held B.W."/>
            <person name="Barry K.W."/>
            <person name="LaButti K.M."/>
            <person name="Lapidus A."/>
            <person name="Lindquist E.A."/>
            <person name="Lucas S.M."/>
            <person name="Riley R."/>
            <person name="Salamov A.A."/>
            <person name="Hoffmeister D."/>
            <person name="Schwenk D."/>
            <person name="Hadar Y."/>
            <person name="Yarden O."/>
            <person name="de Vries R.P."/>
            <person name="Wiebenga A."/>
            <person name="Stenlid J."/>
            <person name="Eastwood D."/>
            <person name="Grigoriev I.V."/>
            <person name="Berka R.M."/>
            <person name="Blanchette R.A."/>
            <person name="Kersten P."/>
            <person name="Martinez A.T."/>
            <person name="Vicuna R."/>
            <person name="Cullen D."/>
        </authorList>
    </citation>
    <scope>NUCLEOTIDE SEQUENCE [LARGE SCALE GENOMIC DNA]</scope>
    <source>
        <strain evidence="1 2">B</strain>
    </source>
</reference>
<dbReference type="Proteomes" id="UP000016930">
    <property type="component" value="Unassembled WGS sequence"/>
</dbReference>
<dbReference type="HOGENOM" id="CLU_111690_1_0_1"/>
<proteinExistence type="predicted"/>
<name>M2QW29_CERS8</name>
<sequence length="121" mass="13920">RMGELIWPNDKSLRDWRKLVKRGSIVLELTRISYHLPYHKGDRFFRGTTILQLQQSVACPVALLHEYITHRDARHGALTPLFLCHSGVVPTRSWFEHRFFSALSHDYGGHSARAGGATYYA</sequence>
<protein>
    <submittedName>
        <fullName evidence="1">Uncharacterized protein</fullName>
    </submittedName>
</protein>
<dbReference type="OrthoDB" id="5598396at2759"/>
<evidence type="ECO:0000313" key="1">
    <source>
        <dbReference type="EMBL" id="EMD30721.1"/>
    </source>
</evidence>
<dbReference type="AlphaFoldDB" id="M2QW29"/>
<organism evidence="1 2">
    <name type="scientific">Ceriporiopsis subvermispora (strain B)</name>
    <name type="common">White-rot fungus</name>
    <name type="synonym">Gelatoporia subvermispora</name>
    <dbReference type="NCBI Taxonomy" id="914234"/>
    <lineage>
        <taxon>Eukaryota</taxon>
        <taxon>Fungi</taxon>
        <taxon>Dikarya</taxon>
        <taxon>Basidiomycota</taxon>
        <taxon>Agaricomycotina</taxon>
        <taxon>Agaricomycetes</taxon>
        <taxon>Polyporales</taxon>
        <taxon>Gelatoporiaceae</taxon>
        <taxon>Gelatoporia</taxon>
    </lineage>
</organism>
<gene>
    <name evidence="1" type="ORF">CERSUDRAFT_27699</name>
</gene>
<feature type="non-terminal residue" evidence="1">
    <location>
        <position position="121"/>
    </location>
</feature>
<keyword evidence="2" id="KW-1185">Reference proteome</keyword>
<dbReference type="EMBL" id="KB445871">
    <property type="protein sequence ID" value="EMD30721.1"/>
    <property type="molecule type" value="Genomic_DNA"/>
</dbReference>
<evidence type="ECO:0000313" key="2">
    <source>
        <dbReference type="Proteomes" id="UP000016930"/>
    </source>
</evidence>
<accession>M2QW29</accession>